<gene>
    <name evidence="1" type="ORF">S01H4_56713</name>
</gene>
<accession>X1D4S5</accession>
<organism evidence="1">
    <name type="scientific">marine sediment metagenome</name>
    <dbReference type="NCBI Taxonomy" id="412755"/>
    <lineage>
        <taxon>unclassified sequences</taxon>
        <taxon>metagenomes</taxon>
        <taxon>ecological metagenomes</taxon>
    </lineage>
</organism>
<feature type="non-terminal residue" evidence="1">
    <location>
        <position position="70"/>
    </location>
</feature>
<reference evidence="1" key="1">
    <citation type="journal article" date="2014" name="Front. Microbiol.">
        <title>High frequency of phylogenetically diverse reductive dehalogenase-homologous genes in deep subseafloor sedimentary metagenomes.</title>
        <authorList>
            <person name="Kawai M."/>
            <person name="Futagami T."/>
            <person name="Toyoda A."/>
            <person name="Takaki Y."/>
            <person name="Nishi S."/>
            <person name="Hori S."/>
            <person name="Arai W."/>
            <person name="Tsubouchi T."/>
            <person name="Morono Y."/>
            <person name="Uchiyama I."/>
            <person name="Ito T."/>
            <person name="Fujiyama A."/>
            <person name="Inagaki F."/>
            <person name="Takami H."/>
        </authorList>
    </citation>
    <scope>NUCLEOTIDE SEQUENCE</scope>
    <source>
        <strain evidence="1">Expedition CK06-06</strain>
    </source>
</reference>
<protein>
    <submittedName>
        <fullName evidence="1">Uncharacterized protein</fullName>
    </submittedName>
</protein>
<proteinExistence type="predicted"/>
<name>X1D4S5_9ZZZZ</name>
<dbReference type="AlphaFoldDB" id="X1D4S5"/>
<sequence length="70" mass="7947">MEWVVSLYNPKGYALPVGEVKDWGSGNRKLVLNVPHGQYRIEIAKRNDAWTMGKKGHFLIQSGKWVPPTP</sequence>
<comment type="caution">
    <text evidence="1">The sequence shown here is derived from an EMBL/GenBank/DDBJ whole genome shotgun (WGS) entry which is preliminary data.</text>
</comment>
<evidence type="ECO:0000313" key="1">
    <source>
        <dbReference type="EMBL" id="GAH15756.1"/>
    </source>
</evidence>
<dbReference type="EMBL" id="BART01032891">
    <property type="protein sequence ID" value="GAH15756.1"/>
    <property type="molecule type" value="Genomic_DNA"/>
</dbReference>